<proteinExistence type="predicted"/>
<feature type="domain" description="BPTI/Kunitz inhibitor" evidence="5">
    <location>
        <begin position="94"/>
        <end position="144"/>
    </location>
</feature>
<dbReference type="SUPFAM" id="SSF57362">
    <property type="entry name" value="BPTI-like"/>
    <property type="match status" value="1"/>
</dbReference>
<dbReference type="PRINTS" id="PR00759">
    <property type="entry name" value="BASICPTASE"/>
</dbReference>
<keyword evidence="3" id="KW-1015">Disulfide bond</keyword>
<dbReference type="SMART" id="SM00131">
    <property type="entry name" value="KU"/>
    <property type="match status" value="1"/>
</dbReference>
<evidence type="ECO:0000313" key="6">
    <source>
        <dbReference type="EMBL" id="CAL5135568.1"/>
    </source>
</evidence>
<accession>A0AAV2TKB5</accession>
<feature type="signal peptide" evidence="4">
    <location>
        <begin position="1"/>
        <end position="23"/>
    </location>
</feature>
<dbReference type="EMBL" id="CAXLJL010000267">
    <property type="protein sequence ID" value="CAL5135568.1"/>
    <property type="molecule type" value="Genomic_DNA"/>
</dbReference>
<organism evidence="6 7">
    <name type="scientific">Calicophoron daubneyi</name>
    <name type="common">Rumen fluke</name>
    <name type="synonym">Paramphistomum daubneyi</name>
    <dbReference type="NCBI Taxonomy" id="300641"/>
    <lineage>
        <taxon>Eukaryota</taxon>
        <taxon>Metazoa</taxon>
        <taxon>Spiralia</taxon>
        <taxon>Lophotrochozoa</taxon>
        <taxon>Platyhelminthes</taxon>
        <taxon>Trematoda</taxon>
        <taxon>Digenea</taxon>
        <taxon>Plagiorchiida</taxon>
        <taxon>Pronocephalata</taxon>
        <taxon>Paramphistomoidea</taxon>
        <taxon>Paramphistomidae</taxon>
        <taxon>Calicophoron</taxon>
    </lineage>
</organism>
<sequence length="160" mass="18524">MRATTWFTSLVVLFLSAWDSGECVIDKRFREVSDLFRRVRHSTTNWFEEMFILVLLSLSVVSAAEEKEDYFRFEAPANLTTKISCEEYVRIKLCNAPIVRGPCTQYHVRYGYDPATNTCRRFVYGGCDGNANNYENIEWCELICKYPDSGFYGEKTPAVC</sequence>
<evidence type="ECO:0000313" key="7">
    <source>
        <dbReference type="Proteomes" id="UP001497525"/>
    </source>
</evidence>
<keyword evidence="2" id="KW-0722">Serine protease inhibitor</keyword>
<dbReference type="GO" id="GO:0005615">
    <property type="term" value="C:extracellular space"/>
    <property type="evidence" value="ECO:0007669"/>
    <property type="project" value="TreeGrafter"/>
</dbReference>
<keyword evidence="1" id="KW-0646">Protease inhibitor</keyword>
<dbReference type="InterPro" id="IPR036880">
    <property type="entry name" value="Kunitz_BPTI_sf"/>
</dbReference>
<dbReference type="PANTHER" id="PTHR10083:SF328">
    <property type="entry name" value="TISSUE FACTOR PATHWAY INHIBITOR"/>
    <property type="match status" value="1"/>
</dbReference>
<evidence type="ECO:0000256" key="4">
    <source>
        <dbReference type="SAM" id="SignalP"/>
    </source>
</evidence>
<dbReference type="GO" id="GO:0004867">
    <property type="term" value="F:serine-type endopeptidase inhibitor activity"/>
    <property type="evidence" value="ECO:0007669"/>
    <property type="project" value="UniProtKB-KW"/>
</dbReference>
<dbReference type="PROSITE" id="PS00280">
    <property type="entry name" value="BPTI_KUNITZ_1"/>
    <property type="match status" value="1"/>
</dbReference>
<dbReference type="Proteomes" id="UP001497525">
    <property type="component" value="Unassembled WGS sequence"/>
</dbReference>
<evidence type="ECO:0000256" key="3">
    <source>
        <dbReference type="ARBA" id="ARBA00023157"/>
    </source>
</evidence>
<dbReference type="Pfam" id="PF00014">
    <property type="entry name" value="Kunitz_BPTI"/>
    <property type="match status" value="1"/>
</dbReference>
<dbReference type="CDD" id="cd00109">
    <property type="entry name" value="Kunitz-type"/>
    <property type="match status" value="1"/>
</dbReference>
<dbReference type="InterPro" id="IPR020901">
    <property type="entry name" value="Prtase_inh_Kunz-CS"/>
</dbReference>
<evidence type="ECO:0000259" key="5">
    <source>
        <dbReference type="PROSITE" id="PS50279"/>
    </source>
</evidence>
<dbReference type="InterPro" id="IPR050098">
    <property type="entry name" value="TFPI/VKTCI-like"/>
</dbReference>
<evidence type="ECO:0000256" key="2">
    <source>
        <dbReference type="ARBA" id="ARBA00022900"/>
    </source>
</evidence>
<evidence type="ECO:0000256" key="1">
    <source>
        <dbReference type="ARBA" id="ARBA00022690"/>
    </source>
</evidence>
<dbReference type="PANTHER" id="PTHR10083">
    <property type="entry name" value="KUNITZ-TYPE PROTEASE INHIBITOR-RELATED"/>
    <property type="match status" value="1"/>
</dbReference>
<dbReference type="PROSITE" id="PS50279">
    <property type="entry name" value="BPTI_KUNITZ_2"/>
    <property type="match status" value="1"/>
</dbReference>
<dbReference type="Gene3D" id="4.10.410.10">
    <property type="entry name" value="Pancreatic trypsin inhibitor Kunitz domain"/>
    <property type="match status" value="1"/>
</dbReference>
<dbReference type="FunFam" id="4.10.410.10:FF:000020">
    <property type="entry name" value="Collagen, type VI, alpha 3"/>
    <property type="match status" value="1"/>
</dbReference>
<reference evidence="6" key="1">
    <citation type="submission" date="2024-06" db="EMBL/GenBank/DDBJ databases">
        <authorList>
            <person name="Liu X."/>
            <person name="Lenzi L."/>
            <person name="Haldenby T S."/>
            <person name="Uol C."/>
        </authorList>
    </citation>
    <scope>NUCLEOTIDE SEQUENCE</scope>
</reference>
<name>A0AAV2TKB5_CALDB</name>
<keyword evidence="4" id="KW-0732">Signal</keyword>
<protein>
    <recommendedName>
        <fullName evidence="5">BPTI/Kunitz inhibitor domain-containing protein</fullName>
    </recommendedName>
</protein>
<dbReference type="AlphaFoldDB" id="A0AAV2TKB5"/>
<gene>
    <name evidence="6" type="ORF">CDAUBV1_LOCUS9702</name>
</gene>
<feature type="chain" id="PRO_5043696610" description="BPTI/Kunitz inhibitor domain-containing protein" evidence="4">
    <location>
        <begin position="24"/>
        <end position="160"/>
    </location>
</feature>
<dbReference type="InterPro" id="IPR002223">
    <property type="entry name" value="Kunitz_BPTI"/>
</dbReference>
<comment type="caution">
    <text evidence="6">The sequence shown here is derived from an EMBL/GenBank/DDBJ whole genome shotgun (WGS) entry which is preliminary data.</text>
</comment>